<organism evidence="1 3">
    <name type="scientific">Rhizophagus clarus</name>
    <dbReference type="NCBI Taxonomy" id="94130"/>
    <lineage>
        <taxon>Eukaryota</taxon>
        <taxon>Fungi</taxon>
        <taxon>Fungi incertae sedis</taxon>
        <taxon>Mucoromycota</taxon>
        <taxon>Glomeromycotina</taxon>
        <taxon>Glomeromycetes</taxon>
        <taxon>Glomerales</taxon>
        <taxon>Glomeraceae</taxon>
        <taxon>Rhizophagus</taxon>
    </lineage>
</organism>
<keyword evidence="3" id="KW-1185">Reference proteome</keyword>
<dbReference type="Proteomes" id="UP000247702">
    <property type="component" value="Unassembled WGS sequence"/>
</dbReference>
<dbReference type="EMBL" id="BEXD01002724">
    <property type="protein sequence ID" value="GBB99211.1"/>
    <property type="molecule type" value="Genomic_DNA"/>
</dbReference>
<evidence type="ECO:0008006" key="4">
    <source>
        <dbReference type="Google" id="ProtNLM"/>
    </source>
</evidence>
<dbReference type="AlphaFoldDB" id="A0A2Z6RRS8"/>
<name>A0A2Z6RRS8_9GLOM</name>
<accession>A0A2Z6RRS8</accession>
<comment type="caution">
    <text evidence="1">The sequence shown here is derived from an EMBL/GenBank/DDBJ whole genome shotgun (WGS) entry which is preliminary data.</text>
</comment>
<evidence type="ECO:0000313" key="1">
    <source>
        <dbReference type="EMBL" id="GBB99211.1"/>
    </source>
</evidence>
<reference evidence="2" key="2">
    <citation type="submission" date="2019-10" db="EMBL/GenBank/DDBJ databases">
        <title>Conservation and host-specific expression of non-tandemly repeated heterogenous ribosome RNA gene in arbuscular mycorrhizal fungi.</title>
        <authorList>
            <person name="Maeda T."/>
            <person name="Kobayashi Y."/>
            <person name="Nakagawa T."/>
            <person name="Ezawa T."/>
            <person name="Yamaguchi K."/>
            <person name="Bino T."/>
            <person name="Nishimoto Y."/>
            <person name="Shigenobu S."/>
            <person name="Kawaguchi M."/>
        </authorList>
    </citation>
    <scope>NUCLEOTIDE SEQUENCE</scope>
    <source>
        <strain evidence="2">HR1</strain>
    </source>
</reference>
<dbReference type="OrthoDB" id="2425477at2759"/>
<gene>
    <name evidence="2" type="ORF">RCL2_000182900</name>
    <name evidence="1" type="ORF">RclHR1_03450006</name>
</gene>
<evidence type="ECO:0000313" key="3">
    <source>
        <dbReference type="Proteomes" id="UP000247702"/>
    </source>
</evidence>
<evidence type="ECO:0000313" key="2">
    <source>
        <dbReference type="EMBL" id="GES74347.1"/>
    </source>
</evidence>
<reference evidence="1 3" key="1">
    <citation type="submission" date="2017-11" db="EMBL/GenBank/DDBJ databases">
        <title>The genome of Rhizophagus clarus HR1 reveals common genetic basis of auxotrophy among arbuscular mycorrhizal fungi.</title>
        <authorList>
            <person name="Kobayashi Y."/>
        </authorList>
    </citation>
    <scope>NUCLEOTIDE SEQUENCE [LARGE SCALE GENOMIC DNA]</scope>
    <source>
        <strain evidence="1 3">HR1</strain>
    </source>
</reference>
<proteinExistence type="predicted"/>
<dbReference type="Proteomes" id="UP000615446">
    <property type="component" value="Unassembled WGS sequence"/>
</dbReference>
<protein>
    <recommendedName>
        <fullName evidence="4">Protein kinase domain-containing protein</fullName>
    </recommendedName>
</protein>
<sequence length="83" mass="9634">MDNYYWEDADGYPNNPANHLTSHEHAPEVFQQNQGEEIDIWSVGKLIIDASRWIIGLSQNIIQFEMNLQSNDRPNCQESLETI</sequence>
<dbReference type="EMBL" id="BLAL01000012">
    <property type="protein sequence ID" value="GES74347.1"/>
    <property type="molecule type" value="Genomic_DNA"/>
</dbReference>